<keyword evidence="7" id="KW-1185">Reference proteome</keyword>
<dbReference type="InterPro" id="IPR036388">
    <property type="entry name" value="WH-like_DNA-bd_sf"/>
</dbReference>
<dbReference type="InterPro" id="IPR000847">
    <property type="entry name" value="LysR_HTH_N"/>
</dbReference>
<dbReference type="Gene3D" id="3.40.190.10">
    <property type="entry name" value="Periplasmic binding protein-like II"/>
    <property type="match status" value="2"/>
</dbReference>
<dbReference type="Pfam" id="PF00126">
    <property type="entry name" value="HTH_1"/>
    <property type="match status" value="1"/>
</dbReference>
<dbReference type="SUPFAM" id="SSF53850">
    <property type="entry name" value="Periplasmic binding protein-like II"/>
    <property type="match status" value="1"/>
</dbReference>
<comment type="caution">
    <text evidence="6">The sequence shown here is derived from an EMBL/GenBank/DDBJ whole genome shotgun (WGS) entry which is preliminary data.</text>
</comment>
<dbReference type="PANTHER" id="PTHR30346:SF28">
    <property type="entry name" value="HTH-TYPE TRANSCRIPTIONAL REGULATOR CYNR"/>
    <property type="match status" value="1"/>
</dbReference>
<reference evidence="6 7" key="1">
    <citation type="submission" date="2017-10" db="EMBL/GenBank/DDBJ databases">
        <title>Frigbacter circumglobatus gen. nov. sp. nov., isolated from sediment cultured in situ.</title>
        <authorList>
            <person name="Zhao Z."/>
        </authorList>
    </citation>
    <scope>NUCLEOTIDE SEQUENCE [LARGE SCALE GENOMIC DNA]</scope>
    <source>
        <strain evidence="6 7">ZYL</strain>
    </source>
</reference>
<keyword evidence="4" id="KW-0804">Transcription</keyword>
<dbReference type="CDD" id="cd05466">
    <property type="entry name" value="PBP2_LTTR_substrate"/>
    <property type="match status" value="1"/>
</dbReference>
<protein>
    <submittedName>
        <fullName evidence="6">LysR family transcriptional regulator</fullName>
    </submittedName>
</protein>
<dbReference type="FunFam" id="1.10.10.10:FF:000001">
    <property type="entry name" value="LysR family transcriptional regulator"/>
    <property type="match status" value="1"/>
</dbReference>
<dbReference type="Proteomes" id="UP000229730">
    <property type="component" value="Unassembled WGS sequence"/>
</dbReference>
<accession>A0A2G4YWG0</accession>
<dbReference type="PRINTS" id="PR00039">
    <property type="entry name" value="HTHLYSR"/>
</dbReference>
<dbReference type="SUPFAM" id="SSF46785">
    <property type="entry name" value="Winged helix' DNA-binding domain"/>
    <property type="match status" value="1"/>
</dbReference>
<dbReference type="InterPro" id="IPR036390">
    <property type="entry name" value="WH_DNA-bd_sf"/>
</dbReference>
<dbReference type="Gene3D" id="1.10.10.10">
    <property type="entry name" value="Winged helix-like DNA-binding domain superfamily/Winged helix DNA-binding domain"/>
    <property type="match status" value="1"/>
</dbReference>
<proteinExistence type="inferred from homology"/>
<comment type="similarity">
    <text evidence="1">Belongs to the LysR transcriptional regulatory family.</text>
</comment>
<dbReference type="GO" id="GO:0003700">
    <property type="term" value="F:DNA-binding transcription factor activity"/>
    <property type="evidence" value="ECO:0007669"/>
    <property type="project" value="InterPro"/>
</dbReference>
<keyword evidence="2" id="KW-0805">Transcription regulation</keyword>
<dbReference type="InParanoid" id="A0A2G4YWG0"/>
<dbReference type="PANTHER" id="PTHR30346">
    <property type="entry name" value="TRANSCRIPTIONAL DUAL REGULATOR HCAR-RELATED"/>
    <property type="match status" value="1"/>
</dbReference>
<gene>
    <name evidence="6" type="ORF">CRD36_00770</name>
</gene>
<dbReference type="AlphaFoldDB" id="A0A2G4YWG0"/>
<dbReference type="Pfam" id="PF03466">
    <property type="entry name" value="LysR_substrate"/>
    <property type="match status" value="1"/>
</dbReference>
<organism evidence="6 7">
    <name type="scientific">Paremcibacter congregatus</name>
    <dbReference type="NCBI Taxonomy" id="2043170"/>
    <lineage>
        <taxon>Bacteria</taxon>
        <taxon>Pseudomonadati</taxon>
        <taxon>Pseudomonadota</taxon>
        <taxon>Alphaproteobacteria</taxon>
        <taxon>Emcibacterales</taxon>
        <taxon>Emcibacteraceae</taxon>
        <taxon>Paremcibacter</taxon>
    </lineage>
</organism>
<name>A0A2G4YWG0_9PROT</name>
<dbReference type="EMBL" id="PDEM01000007">
    <property type="protein sequence ID" value="PHZ86682.1"/>
    <property type="molecule type" value="Genomic_DNA"/>
</dbReference>
<feature type="domain" description="HTH lysR-type" evidence="5">
    <location>
        <begin position="1"/>
        <end position="58"/>
    </location>
</feature>
<dbReference type="GO" id="GO:0003677">
    <property type="term" value="F:DNA binding"/>
    <property type="evidence" value="ECO:0007669"/>
    <property type="project" value="UniProtKB-KW"/>
</dbReference>
<dbReference type="GO" id="GO:0032993">
    <property type="term" value="C:protein-DNA complex"/>
    <property type="evidence" value="ECO:0007669"/>
    <property type="project" value="TreeGrafter"/>
</dbReference>
<keyword evidence="3" id="KW-0238">DNA-binding</keyword>
<dbReference type="OrthoDB" id="9815174at2"/>
<dbReference type="PROSITE" id="PS50931">
    <property type="entry name" value="HTH_LYSR"/>
    <property type="match status" value="1"/>
</dbReference>
<evidence type="ECO:0000259" key="5">
    <source>
        <dbReference type="PROSITE" id="PS50931"/>
    </source>
</evidence>
<evidence type="ECO:0000256" key="3">
    <source>
        <dbReference type="ARBA" id="ARBA00023125"/>
    </source>
</evidence>
<sequence length="303" mass="34153">MELYQLKYFLAVVETGSFTKAAERVYVTQPTLSAGIKKLESGLGTILFDRSGKRVFLTENGTRFVERAKAVLHQLNLAESAMRSEDTPKLLRLGLLMTIPSHTIQQILQPFQRQEAGLVIELFEGTEQEIQNRLDEGRIDLALSILRPGRRQDSVSLYHEPYSLALASHHPLAAARTIDPIQLANEPTIVRSRCEVLSETSRFFTSHNVRPRLVYRTAQDERALAMVAAGVGFTTMPDHYRAEGIVRRPMTGYNFTREIGLMWGDQHASPEKDALLQRFVAATQDTLPDIIYPSESLYQKAPL</sequence>
<evidence type="ECO:0000256" key="4">
    <source>
        <dbReference type="ARBA" id="ARBA00023163"/>
    </source>
</evidence>
<evidence type="ECO:0000313" key="6">
    <source>
        <dbReference type="EMBL" id="PHZ86682.1"/>
    </source>
</evidence>
<dbReference type="InterPro" id="IPR005119">
    <property type="entry name" value="LysR_subst-bd"/>
</dbReference>
<evidence type="ECO:0000313" key="7">
    <source>
        <dbReference type="Proteomes" id="UP000229730"/>
    </source>
</evidence>
<evidence type="ECO:0000256" key="2">
    <source>
        <dbReference type="ARBA" id="ARBA00023015"/>
    </source>
</evidence>
<evidence type="ECO:0000256" key="1">
    <source>
        <dbReference type="ARBA" id="ARBA00009437"/>
    </source>
</evidence>